<evidence type="ECO:0000313" key="3">
    <source>
        <dbReference type="EMBL" id="ENO17771.1"/>
    </source>
</evidence>
<feature type="chain" id="PRO_5004127475" evidence="2">
    <location>
        <begin position="29"/>
        <end position="254"/>
    </location>
</feature>
<organism evidence="3 4">
    <name type="scientific">Schaalia cardiffensis F0333</name>
    <dbReference type="NCBI Taxonomy" id="888050"/>
    <lineage>
        <taxon>Bacteria</taxon>
        <taxon>Bacillati</taxon>
        <taxon>Actinomycetota</taxon>
        <taxon>Actinomycetes</taxon>
        <taxon>Actinomycetales</taxon>
        <taxon>Actinomycetaceae</taxon>
        <taxon>Schaalia</taxon>
    </lineage>
</organism>
<name>N6X213_9ACTO</name>
<evidence type="ECO:0000313" key="4">
    <source>
        <dbReference type="Proteomes" id="UP000013015"/>
    </source>
</evidence>
<dbReference type="SUPFAM" id="SSF54001">
    <property type="entry name" value="Cysteine proteinases"/>
    <property type="match status" value="1"/>
</dbReference>
<dbReference type="InterPro" id="IPR038765">
    <property type="entry name" value="Papain-like_cys_pep_sf"/>
</dbReference>
<dbReference type="RefSeq" id="WP_005964379.1">
    <property type="nucleotide sequence ID" value="NZ_CP040505.1"/>
</dbReference>
<evidence type="ECO:0000256" key="2">
    <source>
        <dbReference type="SAM" id="SignalP"/>
    </source>
</evidence>
<reference evidence="3 4" key="1">
    <citation type="submission" date="2013-03" db="EMBL/GenBank/DDBJ databases">
        <title>Reference genome for the Human Microbiome Project.</title>
        <authorList>
            <person name="Aqrawi P."/>
            <person name="Ayvaz T."/>
            <person name="Bess C."/>
            <person name="Blankenburg K."/>
            <person name="Coyle M."/>
            <person name="Deng J."/>
            <person name="Forbes L."/>
            <person name="Fowler G."/>
            <person name="Francisco L."/>
            <person name="Fu Q."/>
            <person name="Gibbs R."/>
            <person name="Gross S."/>
            <person name="Gubbala S."/>
            <person name="Hale W."/>
            <person name="Hemphill L."/>
            <person name="Highlander S."/>
            <person name="Hirani K."/>
            <person name="Jackson L."/>
            <person name="Jakkamsetti A."/>
            <person name="Javaid M."/>
            <person name="Jayaseelan J.C."/>
            <person name="Jiang H."/>
            <person name="Joshi V."/>
            <person name="Korchina V."/>
            <person name="Kovar C."/>
            <person name="Lara F."/>
            <person name="Lee S."/>
            <person name="Liu Y."/>
            <person name="Mata R."/>
            <person name="Mathew T."/>
            <person name="Munidasa M."/>
            <person name="Muzny D."/>
            <person name="Nazareth L."/>
            <person name="Ngo R."/>
            <person name="Nguyen L."/>
            <person name="Nguyen N."/>
            <person name="Okwuonu G."/>
            <person name="Ongeri F."/>
            <person name="Palculict T."/>
            <person name="Patil S."/>
            <person name="Petrosino J."/>
            <person name="Pham C."/>
            <person name="Pham P."/>
            <person name="Pu L.-L."/>
            <person name="Qin X."/>
            <person name="Qu J."/>
            <person name="Reid J."/>
            <person name="Ross M."/>
            <person name="Ruth R."/>
            <person name="Saada N."/>
            <person name="San Lucas F."/>
            <person name="Santibanez J."/>
            <person name="Shang Y."/>
            <person name="Simmons D."/>
            <person name="Song X.-Z."/>
            <person name="Tang L.-Y."/>
            <person name="Thornton R."/>
            <person name="Warren J."/>
            <person name="Weissenberger G."/>
            <person name="Wilczek-Boney K."/>
            <person name="Worley K."/>
            <person name="Youmans B."/>
            <person name="Zhang J."/>
            <person name="Zhang L."/>
            <person name="Zhao Z."/>
            <person name="Zhou C."/>
            <person name="Zhu D."/>
            <person name="Zhu Y."/>
        </authorList>
    </citation>
    <scope>NUCLEOTIDE SEQUENCE [LARGE SCALE GENOMIC DNA]</scope>
    <source>
        <strain evidence="3 4">F0333</strain>
    </source>
</reference>
<evidence type="ECO:0000256" key="1">
    <source>
        <dbReference type="SAM" id="MobiDB-lite"/>
    </source>
</evidence>
<feature type="region of interest" description="Disordered" evidence="1">
    <location>
        <begin position="85"/>
        <end position="106"/>
    </location>
</feature>
<dbReference type="AlphaFoldDB" id="N6X213"/>
<dbReference type="STRING" id="888050.HMPREF9004_1681"/>
<sequence>MNRTLFKTIVVLTLSLLAIIGTTPPTSANDRDLVDKLIEVYPSLKEVPADEILSDFKNQAEEAGLPPDQFLAQIIEATRLNDEAMRQSTGRQAPSDSGDTRTRAAYPNLPDSYYKGDIYISPSTHVFNHGHTGIYGDTYWVVEASGPNTLSNWHYTNEIAGPSGTKLFETTLSQHAQNLAADYAYTSLRGYPYPTVPASRRNLHPNTLTCSQLVWLAYLRTTGVDLDGSESIPGFIFPYDIEKSPYTKQNWEVQ</sequence>
<dbReference type="Gene3D" id="3.90.1720.10">
    <property type="entry name" value="endopeptidase domain like (from Nostoc punctiforme)"/>
    <property type="match status" value="1"/>
</dbReference>
<dbReference type="eggNOG" id="COG3863">
    <property type="taxonomic scope" value="Bacteria"/>
</dbReference>
<dbReference type="EMBL" id="AQHZ01000024">
    <property type="protein sequence ID" value="ENO17771.1"/>
    <property type="molecule type" value="Genomic_DNA"/>
</dbReference>
<dbReference type="OrthoDB" id="3242865at2"/>
<protein>
    <submittedName>
        <fullName evidence="3">Uncharacterized protein</fullName>
    </submittedName>
</protein>
<keyword evidence="4" id="KW-1185">Reference proteome</keyword>
<keyword evidence="2" id="KW-0732">Signal</keyword>
<comment type="caution">
    <text evidence="3">The sequence shown here is derived from an EMBL/GenBank/DDBJ whole genome shotgun (WGS) entry which is preliminary data.</text>
</comment>
<gene>
    <name evidence="3" type="ORF">HMPREF9004_1681</name>
</gene>
<dbReference type="Proteomes" id="UP000013015">
    <property type="component" value="Unassembled WGS sequence"/>
</dbReference>
<feature type="compositionally biased region" description="Polar residues" evidence="1">
    <location>
        <begin position="86"/>
        <end position="97"/>
    </location>
</feature>
<feature type="signal peptide" evidence="2">
    <location>
        <begin position="1"/>
        <end position="28"/>
    </location>
</feature>
<proteinExistence type="predicted"/>
<dbReference type="PATRIC" id="fig|888050.3.peg.1615"/>
<accession>N6X213</accession>
<dbReference type="HOGENOM" id="CLU_095579_1_0_11"/>